<reference evidence="1" key="1">
    <citation type="submission" date="2018-01" db="EMBL/GenBank/DDBJ databases">
        <title>An insight into the sialome of Amazonian anophelines.</title>
        <authorList>
            <person name="Ribeiro J.M."/>
            <person name="Scarpassa V."/>
            <person name="Calvo E."/>
        </authorList>
    </citation>
    <scope>NUCLEOTIDE SEQUENCE</scope>
    <source>
        <tissue evidence="1">Salivary glands</tissue>
    </source>
</reference>
<sequence>MCLGFFYFTSTGLALANIPSSFHEQKVVQNKKENKEPLLIKTIIFDLFALTYVLQKKRRKRNILFLSPACLVKACLLQSTDLD</sequence>
<evidence type="ECO:0000313" key="1">
    <source>
        <dbReference type="EMBL" id="MBW32798.1"/>
    </source>
</evidence>
<name>A0A2M3ZWL7_9DIPT</name>
<proteinExistence type="predicted"/>
<organism evidence="1">
    <name type="scientific">Anopheles braziliensis</name>
    <dbReference type="NCBI Taxonomy" id="58242"/>
    <lineage>
        <taxon>Eukaryota</taxon>
        <taxon>Metazoa</taxon>
        <taxon>Ecdysozoa</taxon>
        <taxon>Arthropoda</taxon>
        <taxon>Hexapoda</taxon>
        <taxon>Insecta</taxon>
        <taxon>Pterygota</taxon>
        <taxon>Neoptera</taxon>
        <taxon>Endopterygota</taxon>
        <taxon>Diptera</taxon>
        <taxon>Nematocera</taxon>
        <taxon>Culicoidea</taxon>
        <taxon>Culicidae</taxon>
        <taxon>Anophelinae</taxon>
        <taxon>Anopheles</taxon>
    </lineage>
</organism>
<protein>
    <submittedName>
        <fullName evidence="1">Putative secreted peptide</fullName>
    </submittedName>
</protein>
<dbReference type="EMBL" id="GGFM01012047">
    <property type="protein sequence ID" value="MBW32798.1"/>
    <property type="molecule type" value="Transcribed_RNA"/>
</dbReference>
<dbReference type="AlphaFoldDB" id="A0A2M3ZWL7"/>
<accession>A0A2M3ZWL7</accession>